<dbReference type="EMBL" id="QKKF02031779">
    <property type="protein sequence ID" value="RZF34375.1"/>
    <property type="molecule type" value="Genomic_DNA"/>
</dbReference>
<dbReference type="Proteomes" id="UP000291343">
    <property type="component" value="Unassembled WGS sequence"/>
</dbReference>
<accession>A0A482WLF0</accession>
<evidence type="ECO:0000313" key="9">
    <source>
        <dbReference type="Proteomes" id="UP000291343"/>
    </source>
</evidence>
<reference evidence="8 9" key="1">
    <citation type="journal article" date="2017" name="Gigascience">
        <title>Genome sequence of the small brown planthopper, Laodelphax striatellus.</title>
        <authorList>
            <person name="Zhu J."/>
            <person name="Jiang F."/>
            <person name="Wang X."/>
            <person name="Yang P."/>
            <person name="Bao Y."/>
            <person name="Zhao W."/>
            <person name="Wang W."/>
            <person name="Lu H."/>
            <person name="Wang Q."/>
            <person name="Cui N."/>
            <person name="Li J."/>
            <person name="Chen X."/>
            <person name="Luo L."/>
            <person name="Yu J."/>
            <person name="Kang L."/>
            <person name="Cui F."/>
        </authorList>
    </citation>
    <scope>NUCLEOTIDE SEQUENCE [LARGE SCALE GENOMIC DNA]</scope>
    <source>
        <strain evidence="8">Lst14</strain>
    </source>
</reference>
<comment type="caution">
    <text evidence="8">The sequence shown here is derived from an EMBL/GenBank/DDBJ whole genome shotgun (WGS) entry which is preliminary data.</text>
</comment>
<dbReference type="AlphaFoldDB" id="A0A482WLF0"/>
<dbReference type="InParanoid" id="A0A482WLF0"/>
<organism evidence="8 9">
    <name type="scientific">Laodelphax striatellus</name>
    <name type="common">Small brown planthopper</name>
    <name type="synonym">Delphax striatella</name>
    <dbReference type="NCBI Taxonomy" id="195883"/>
    <lineage>
        <taxon>Eukaryota</taxon>
        <taxon>Metazoa</taxon>
        <taxon>Ecdysozoa</taxon>
        <taxon>Arthropoda</taxon>
        <taxon>Hexapoda</taxon>
        <taxon>Insecta</taxon>
        <taxon>Pterygota</taxon>
        <taxon>Neoptera</taxon>
        <taxon>Paraneoptera</taxon>
        <taxon>Hemiptera</taxon>
        <taxon>Auchenorrhyncha</taxon>
        <taxon>Fulgoroidea</taxon>
        <taxon>Delphacidae</taxon>
        <taxon>Criomorphinae</taxon>
        <taxon>Laodelphax</taxon>
    </lineage>
</organism>
<dbReference type="SMART" id="SM00724">
    <property type="entry name" value="TLC"/>
    <property type="match status" value="1"/>
</dbReference>
<feature type="transmembrane region" description="Helical" evidence="6">
    <location>
        <begin position="20"/>
        <end position="40"/>
    </location>
</feature>
<dbReference type="GO" id="GO:0097035">
    <property type="term" value="P:regulation of membrane lipid distribution"/>
    <property type="evidence" value="ECO:0007669"/>
    <property type="project" value="TreeGrafter"/>
</dbReference>
<dbReference type="GO" id="GO:0007009">
    <property type="term" value="P:plasma membrane organization"/>
    <property type="evidence" value="ECO:0007669"/>
    <property type="project" value="TreeGrafter"/>
</dbReference>
<keyword evidence="4 5" id="KW-0472">Membrane</keyword>
<proteinExistence type="predicted"/>
<feature type="transmembrane region" description="Helical" evidence="6">
    <location>
        <begin position="183"/>
        <end position="202"/>
    </location>
</feature>
<evidence type="ECO:0000259" key="7">
    <source>
        <dbReference type="PROSITE" id="PS50922"/>
    </source>
</evidence>
<feature type="transmembrane region" description="Helical" evidence="6">
    <location>
        <begin position="214"/>
        <end position="235"/>
    </location>
</feature>
<dbReference type="GO" id="GO:0071709">
    <property type="term" value="P:membrane assembly"/>
    <property type="evidence" value="ECO:0007669"/>
    <property type="project" value="TreeGrafter"/>
</dbReference>
<feature type="transmembrane region" description="Helical" evidence="6">
    <location>
        <begin position="145"/>
        <end position="162"/>
    </location>
</feature>
<dbReference type="PANTHER" id="PTHR13439:SF4">
    <property type="entry name" value="TLC DOMAIN-CONTAINING PROTEIN"/>
    <property type="match status" value="1"/>
</dbReference>
<protein>
    <recommendedName>
        <fullName evidence="7">TLC domain-containing protein</fullName>
    </recommendedName>
</protein>
<comment type="subcellular location">
    <subcellularLocation>
        <location evidence="1">Membrane</location>
        <topology evidence="1">Multi-pass membrane protein</topology>
    </subcellularLocation>
</comment>
<evidence type="ECO:0000256" key="2">
    <source>
        <dbReference type="ARBA" id="ARBA00022692"/>
    </source>
</evidence>
<keyword evidence="3 6" id="KW-1133">Transmembrane helix</keyword>
<dbReference type="PROSITE" id="PS50922">
    <property type="entry name" value="TLC"/>
    <property type="match status" value="1"/>
</dbReference>
<dbReference type="SMR" id="A0A482WLF0"/>
<feature type="transmembrane region" description="Helical" evidence="6">
    <location>
        <begin position="91"/>
        <end position="109"/>
    </location>
</feature>
<feature type="domain" description="TLC" evidence="7">
    <location>
        <begin position="49"/>
        <end position="243"/>
    </location>
</feature>
<keyword evidence="2 5" id="KW-0812">Transmembrane</keyword>
<dbReference type="InterPro" id="IPR006634">
    <property type="entry name" value="TLC-dom"/>
</dbReference>
<dbReference type="GO" id="GO:0055091">
    <property type="term" value="P:phospholipid homeostasis"/>
    <property type="evidence" value="ECO:0007669"/>
    <property type="project" value="TreeGrafter"/>
</dbReference>
<evidence type="ECO:0000256" key="3">
    <source>
        <dbReference type="ARBA" id="ARBA00022989"/>
    </source>
</evidence>
<feature type="transmembrane region" description="Helical" evidence="6">
    <location>
        <begin position="121"/>
        <end position="139"/>
    </location>
</feature>
<dbReference type="Pfam" id="PF03798">
    <property type="entry name" value="TRAM_LAG1_CLN8"/>
    <property type="match status" value="1"/>
</dbReference>
<keyword evidence="9" id="KW-1185">Reference proteome</keyword>
<evidence type="ECO:0000256" key="5">
    <source>
        <dbReference type="PROSITE-ProRule" id="PRU00205"/>
    </source>
</evidence>
<name>A0A482WLF0_LAOST</name>
<feature type="transmembrane region" description="Helical" evidence="6">
    <location>
        <begin position="61"/>
        <end position="79"/>
    </location>
</feature>
<gene>
    <name evidence="8" type="ORF">LSTR_LSTR008914</name>
</gene>
<dbReference type="OrthoDB" id="10266980at2759"/>
<sequence>MFSIEFSSFFEENVNSGYVIAFITSLVFFTNSIWLLSALVPKSARDNKHQEWKWRNIANSFIHSSITGCGACVYFWHYPNMGEDLIFLHNNASHFLIAFSIGYFLYDFIDMVINDFKPKTYTLLVHHVLVVMGFGIAMITYRYEGYVLCSLFIEINSIFLHLRQLMLIQQWGRDGVLYRINNSFNLGTFVVFRFLVMGWLTRFLVQHRQDFSEIAFRVAALALAVIMILNIGLLLRILKSDFQQCHSHKKTSSDMKTQLVDRVKAR</sequence>
<evidence type="ECO:0000256" key="1">
    <source>
        <dbReference type="ARBA" id="ARBA00004141"/>
    </source>
</evidence>
<evidence type="ECO:0000313" key="8">
    <source>
        <dbReference type="EMBL" id="RZF34375.1"/>
    </source>
</evidence>
<evidence type="ECO:0000256" key="4">
    <source>
        <dbReference type="ARBA" id="ARBA00023136"/>
    </source>
</evidence>
<dbReference type="PANTHER" id="PTHR13439">
    <property type="entry name" value="CT120 PROTEIN"/>
    <property type="match status" value="1"/>
</dbReference>
<dbReference type="InterPro" id="IPR050846">
    <property type="entry name" value="TLCD"/>
</dbReference>
<dbReference type="GO" id="GO:0005886">
    <property type="term" value="C:plasma membrane"/>
    <property type="evidence" value="ECO:0007669"/>
    <property type="project" value="TreeGrafter"/>
</dbReference>
<evidence type="ECO:0000256" key="6">
    <source>
        <dbReference type="SAM" id="Phobius"/>
    </source>
</evidence>